<keyword evidence="4" id="KW-0808">Transferase</keyword>
<proteinExistence type="inferred from homology"/>
<evidence type="ECO:0000256" key="10">
    <source>
        <dbReference type="RuleBase" id="RU363063"/>
    </source>
</evidence>
<comment type="subcellular location">
    <subcellularLocation>
        <location evidence="1 10">Golgi apparatus membrane</location>
        <topology evidence="1 10">Single-pass type II membrane protein</topology>
    </subcellularLocation>
</comment>
<dbReference type="OrthoDB" id="5957813at2759"/>
<dbReference type="InterPro" id="IPR002659">
    <property type="entry name" value="Glyco_trans_31"/>
</dbReference>
<dbReference type="GO" id="GO:0006493">
    <property type="term" value="P:protein O-linked glycosylation"/>
    <property type="evidence" value="ECO:0007669"/>
    <property type="project" value="TreeGrafter"/>
</dbReference>
<evidence type="ECO:0000313" key="12">
    <source>
        <dbReference type="Proteomes" id="UP000678499"/>
    </source>
</evidence>
<evidence type="ECO:0000313" key="11">
    <source>
        <dbReference type="EMBL" id="CAD7272671.1"/>
    </source>
</evidence>
<evidence type="ECO:0000256" key="5">
    <source>
        <dbReference type="ARBA" id="ARBA00022692"/>
    </source>
</evidence>
<accession>A0A7R9BCJ2</accession>
<keyword evidence="8 10" id="KW-0333">Golgi apparatus</keyword>
<protein>
    <recommendedName>
        <fullName evidence="10">Hexosyltransferase</fullName>
        <ecNumber evidence="10">2.4.1.-</ecNumber>
    </recommendedName>
</protein>
<dbReference type="PANTHER" id="PTHR11214">
    <property type="entry name" value="BETA-1,3-N-ACETYLGLUCOSAMINYLTRANSFERASE"/>
    <property type="match status" value="1"/>
</dbReference>
<evidence type="ECO:0000256" key="7">
    <source>
        <dbReference type="ARBA" id="ARBA00022989"/>
    </source>
</evidence>
<sequence length="441" mass="51017">MAYSASSLSMKFDFLRYHSCGMIRLKTRKKWWKSLVILVLCLFALDYFFNIFGVFLILRSTKFDASIYPVEGDIVPLMRSVWRGEKPVVSPVVHPKVTLLREPVCPSAEIRLLIVIKSASEHSDRREVIRRTWGFEKRFSDVEIRTIFAVGSSSNIYVRNAVDKEADEFRDLLYADFVDTYYNNTLKTLTGIRWAANACPSEYVLFVDDDYYVSVKNLLSFLRHPDEYPEGAIREKKETLKAREAMRAVVNKNRRLSSFVESNSEESTRSGSLGFRELNSRNLLLASDLIAKQSVEDSRSIALSENIFLSEGFYVGYLFSDSVPKRSVWNKWYVSLEEYPFYSFPTYITAGAILMDHATVVRMHLGTLFTKLFRFDDPYLGIVAKKAKVMPRHSDYFLFDRHSFYDLLFGVRFEHVIASHGYGEGKDLIRTWEEAKKNGHA</sequence>
<dbReference type="EMBL" id="CAJPEX010000050">
    <property type="protein sequence ID" value="CAG0912823.1"/>
    <property type="molecule type" value="Genomic_DNA"/>
</dbReference>
<evidence type="ECO:0000256" key="3">
    <source>
        <dbReference type="ARBA" id="ARBA00022676"/>
    </source>
</evidence>
<dbReference type="EMBL" id="OA882087">
    <property type="protein sequence ID" value="CAD7272671.1"/>
    <property type="molecule type" value="Genomic_DNA"/>
</dbReference>
<dbReference type="GO" id="GO:0000139">
    <property type="term" value="C:Golgi membrane"/>
    <property type="evidence" value="ECO:0007669"/>
    <property type="project" value="UniProtKB-SubCell"/>
</dbReference>
<dbReference type="GO" id="GO:0016758">
    <property type="term" value="F:hexosyltransferase activity"/>
    <property type="evidence" value="ECO:0007669"/>
    <property type="project" value="InterPro"/>
</dbReference>
<keyword evidence="6 10" id="KW-0735">Signal-anchor</keyword>
<gene>
    <name evidence="11" type="ORF">NMOB1V02_LOCUS593</name>
</gene>
<comment type="similarity">
    <text evidence="2 10">Belongs to the glycosyltransferase 31 family.</text>
</comment>
<evidence type="ECO:0000256" key="8">
    <source>
        <dbReference type="ARBA" id="ARBA00023034"/>
    </source>
</evidence>
<feature type="transmembrane region" description="Helical" evidence="10">
    <location>
        <begin position="35"/>
        <end position="58"/>
    </location>
</feature>
<organism evidence="11">
    <name type="scientific">Notodromas monacha</name>
    <dbReference type="NCBI Taxonomy" id="399045"/>
    <lineage>
        <taxon>Eukaryota</taxon>
        <taxon>Metazoa</taxon>
        <taxon>Ecdysozoa</taxon>
        <taxon>Arthropoda</taxon>
        <taxon>Crustacea</taxon>
        <taxon>Oligostraca</taxon>
        <taxon>Ostracoda</taxon>
        <taxon>Podocopa</taxon>
        <taxon>Podocopida</taxon>
        <taxon>Cypridocopina</taxon>
        <taxon>Cypridoidea</taxon>
        <taxon>Cyprididae</taxon>
        <taxon>Notodromas</taxon>
    </lineage>
</organism>
<keyword evidence="7 10" id="KW-1133">Transmembrane helix</keyword>
<evidence type="ECO:0000256" key="1">
    <source>
        <dbReference type="ARBA" id="ARBA00004323"/>
    </source>
</evidence>
<dbReference type="AlphaFoldDB" id="A0A7R9BCJ2"/>
<keyword evidence="5 10" id="KW-0812">Transmembrane</keyword>
<keyword evidence="9 10" id="KW-0472">Membrane</keyword>
<dbReference type="GO" id="GO:0008194">
    <property type="term" value="F:UDP-glycosyltransferase activity"/>
    <property type="evidence" value="ECO:0007669"/>
    <property type="project" value="TreeGrafter"/>
</dbReference>
<reference evidence="11" key="1">
    <citation type="submission" date="2020-11" db="EMBL/GenBank/DDBJ databases">
        <authorList>
            <person name="Tran Van P."/>
        </authorList>
    </citation>
    <scope>NUCLEOTIDE SEQUENCE</scope>
</reference>
<dbReference type="Proteomes" id="UP000678499">
    <property type="component" value="Unassembled WGS sequence"/>
</dbReference>
<evidence type="ECO:0000256" key="4">
    <source>
        <dbReference type="ARBA" id="ARBA00022679"/>
    </source>
</evidence>
<dbReference type="Pfam" id="PF01762">
    <property type="entry name" value="Galactosyl_T"/>
    <property type="match status" value="2"/>
</dbReference>
<dbReference type="Gene3D" id="3.90.550.50">
    <property type="match status" value="1"/>
</dbReference>
<keyword evidence="12" id="KW-1185">Reference proteome</keyword>
<evidence type="ECO:0000256" key="9">
    <source>
        <dbReference type="ARBA" id="ARBA00023136"/>
    </source>
</evidence>
<dbReference type="EC" id="2.4.1.-" evidence="10"/>
<name>A0A7R9BCJ2_9CRUS</name>
<dbReference type="PANTHER" id="PTHR11214:SF349">
    <property type="entry name" value="BETA-1,3-GALACTOSYLTRANSFERASE BRN"/>
    <property type="match status" value="1"/>
</dbReference>
<evidence type="ECO:0000256" key="2">
    <source>
        <dbReference type="ARBA" id="ARBA00008661"/>
    </source>
</evidence>
<keyword evidence="3 10" id="KW-0328">Glycosyltransferase</keyword>
<evidence type="ECO:0000256" key="6">
    <source>
        <dbReference type="ARBA" id="ARBA00022968"/>
    </source>
</evidence>